<proteinExistence type="predicted"/>
<gene>
    <name evidence="1" type="ORF">G6F50_015704</name>
</gene>
<comment type="caution">
    <text evidence="1">The sequence shown here is derived from an EMBL/GenBank/DDBJ whole genome shotgun (WGS) entry which is preliminary data.</text>
</comment>
<keyword evidence="2" id="KW-1185">Reference proteome</keyword>
<dbReference type="Proteomes" id="UP000740926">
    <property type="component" value="Unassembled WGS sequence"/>
</dbReference>
<accession>A0A9P6XWI4</accession>
<evidence type="ECO:0000313" key="1">
    <source>
        <dbReference type="EMBL" id="KAG1533933.1"/>
    </source>
</evidence>
<reference evidence="1 2" key="1">
    <citation type="journal article" date="2020" name="Microb. Genom.">
        <title>Genetic diversity of clinical and environmental Mucorales isolates obtained from an investigation of mucormycosis cases among solid organ transplant recipients.</title>
        <authorList>
            <person name="Nguyen M.H."/>
            <person name="Kaul D."/>
            <person name="Muto C."/>
            <person name="Cheng S.J."/>
            <person name="Richter R.A."/>
            <person name="Bruno V.M."/>
            <person name="Liu G."/>
            <person name="Beyhan S."/>
            <person name="Sundermann A.J."/>
            <person name="Mounaud S."/>
            <person name="Pasculle A.W."/>
            <person name="Nierman W.C."/>
            <person name="Driscoll E."/>
            <person name="Cumbie R."/>
            <person name="Clancy C.J."/>
            <person name="Dupont C.L."/>
        </authorList>
    </citation>
    <scope>NUCLEOTIDE SEQUENCE [LARGE SCALE GENOMIC DNA]</scope>
    <source>
        <strain evidence="1 2">GL24</strain>
    </source>
</reference>
<dbReference type="Gene3D" id="3.40.220.10">
    <property type="entry name" value="Leucine Aminopeptidase, subunit E, domain 1"/>
    <property type="match status" value="1"/>
</dbReference>
<evidence type="ECO:0000313" key="2">
    <source>
        <dbReference type="Proteomes" id="UP000740926"/>
    </source>
</evidence>
<dbReference type="AlphaFoldDB" id="A0A9P6XWI4"/>
<name>A0A9P6XWI4_9FUNG</name>
<sequence>MSEITGFTTDATAALPLYVLDREQFAAWKDGQPAATQAGLAAQGFTAGAFSTALLPGADGLAGAVIGAAWGSWPANCRPPNRR</sequence>
<dbReference type="EMBL" id="JAANIU010008974">
    <property type="protein sequence ID" value="KAG1533933.1"/>
    <property type="molecule type" value="Genomic_DNA"/>
</dbReference>
<protein>
    <submittedName>
        <fullName evidence="1">Uncharacterized protein</fullName>
    </submittedName>
</protein>
<dbReference type="InterPro" id="IPR043472">
    <property type="entry name" value="Macro_dom-like"/>
</dbReference>
<organism evidence="1 2">
    <name type="scientific">Rhizopus delemar</name>
    <dbReference type="NCBI Taxonomy" id="936053"/>
    <lineage>
        <taxon>Eukaryota</taxon>
        <taxon>Fungi</taxon>
        <taxon>Fungi incertae sedis</taxon>
        <taxon>Mucoromycota</taxon>
        <taxon>Mucoromycotina</taxon>
        <taxon>Mucoromycetes</taxon>
        <taxon>Mucorales</taxon>
        <taxon>Mucorineae</taxon>
        <taxon>Rhizopodaceae</taxon>
        <taxon>Rhizopus</taxon>
    </lineage>
</organism>